<keyword evidence="3" id="KW-1185">Reference proteome</keyword>
<feature type="compositionally biased region" description="Acidic residues" evidence="1">
    <location>
        <begin position="37"/>
        <end position="49"/>
    </location>
</feature>
<reference evidence="2 3" key="2">
    <citation type="journal article" date="2010" name="Nucleic Acids Res.">
        <title>BeetleBase in 2010: revisions to provide comprehensive genomic information for Tribolium castaneum.</title>
        <authorList>
            <person name="Kim H.S."/>
            <person name="Murphy T."/>
            <person name="Xia J."/>
            <person name="Caragea D."/>
            <person name="Park Y."/>
            <person name="Beeman R.W."/>
            <person name="Lorenzen M.D."/>
            <person name="Butcher S."/>
            <person name="Manak J.R."/>
            <person name="Brown S.J."/>
        </authorList>
    </citation>
    <scope>GENOME REANNOTATION</scope>
    <source>
        <strain evidence="2 3">Georgia GA2</strain>
    </source>
</reference>
<dbReference type="EMBL" id="KQ971311">
    <property type="protein sequence ID" value="EEZ99040.2"/>
    <property type="molecule type" value="Genomic_DNA"/>
</dbReference>
<evidence type="ECO:0000313" key="2">
    <source>
        <dbReference type="EMBL" id="EEZ99040.2"/>
    </source>
</evidence>
<evidence type="ECO:0000313" key="3">
    <source>
        <dbReference type="Proteomes" id="UP000007266"/>
    </source>
</evidence>
<proteinExistence type="predicted"/>
<accession>D6WCK4</accession>
<protein>
    <submittedName>
        <fullName evidence="2">Uncharacterized protein</fullName>
    </submittedName>
</protein>
<reference evidence="2 3" key="1">
    <citation type="journal article" date="2008" name="Nature">
        <title>The genome of the model beetle and pest Tribolium castaneum.</title>
        <authorList>
            <consortium name="Tribolium Genome Sequencing Consortium"/>
            <person name="Richards S."/>
            <person name="Gibbs R.A."/>
            <person name="Weinstock G.M."/>
            <person name="Brown S.J."/>
            <person name="Denell R."/>
            <person name="Beeman R.W."/>
            <person name="Gibbs R."/>
            <person name="Beeman R.W."/>
            <person name="Brown S.J."/>
            <person name="Bucher G."/>
            <person name="Friedrich M."/>
            <person name="Grimmelikhuijzen C.J."/>
            <person name="Klingler M."/>
            <person name="Lorenzen M."/>
            <person name="Richards S."/>
            <person name="Roth S."/>
            <person name="Schroder R."/>
            <person name="Tautz D."/>
            <person name="Zdobnov E.M."/>
            <person name="Muzny D."/>
            <person name="Gibbs R.A."/>
            <person name="Weinstock G.M."/>
            <person name="Attaway T."/>
            <person name="Bell S."/>
            <person name="Buhay C.J."/>
            <person name="Chandrabose M.N."/>
            <person name="Chavez D."/>
            <person name="Clerk-Blankenburg K.P."/>
            <person name="Cree A."/>
            <person name="Dao M."/>
            <person name="Davis C."/>
            <person name="Chacko J."/>
            <person name="Dinh H."/>
            <person name="Dugan-Rocha S."/>
            <person name="Fowler G."/>
            <person name="Garner T.T."/>
            <person name="Garnes J."/>
            <person name="Gnirke A."/>
            <person name="Hawes A."/>
            <person name="Hernandez J."/>
            <person name="Hines S."/>
            <person name="Holder M."/>
            <person name="Hume J."/>
            <person name="Jhangiani S.N."/>
            <person name="Joshi V."/>
            <person name="Khan Z.M."/>
            <person name="Jackson L."/>
            <person name="Kovar C."/>
            <person name="Kowis A."/>
            <person name="Lee S."/>
            <person name="Lewis L.R."/>
            <person name="Margolis J."/>
            <person name="Morgan M."/>
            <person name="Nazareth L.V."/>
            <person name="Nguyen N."/>
            <person name="Okwuonu G."/>
            <person name="Parker D."/>
            <person name="Richards S."/>
            <person name="Ruiz S.J."/>
            <person name="Santibanez J."/>
            <person name="Savard J."/>
            <person name="Scherer S.E."/>
            <person name="Schneider B."/>
            <person name="Sodergren E."/>
            <person name="Tautz D."/>
            <person name="Vattahil S."/>
            <person name="Villasana D."/>
            <person name="White C.S."/>
            <person name="Wright R."/>
            <person name="Park Y."/>
            <person name="Beeman R.W."/>
            <person name="Lord J."/>
            <person name="Oppert B."/>
            <person name="Lorenzen M."/>
            <person name="Brown S."/>
            <person name="Wang L."/>
            <person name="Savard J."/>
            <person name="Tautz D."/>
            <person name="Richards S."/>
            <person name="Weinstock G."/>
            <person name="Gibbs R.A."/>
            <person name="Liu Y."/>
            <person name="Worley K."/>
            <person name="Weinstock G."/>
            <person name="Elsik C.G."/>
            <person name="Reese J.T."/>
            <person name="Elhaik E."/>
            <person name="Landan G."/>
            <person name="Graur D."/>
            <person name="Arensburger P."/>
            <person name="Atkinson P."/>
            <person name="Beeman R.W."/>
            <person name="Beidler J."/>
            <person name="Brown S.J."/>
            <person name="Demuth J.P."/>
            <person name="Drury D.W."/>
            <person name="Du Y.Z."/>
            <person name="Fujiwara H."/>
            <person name="Lorenzen M."/>
            <person name="Maselli V."/>
            <person name="Osanai M."/>
            <person name="Park Y."/>
            <person name="Robertson H.M."/>
            <person name="Tu Z."/>
            <person name="Wang J.J."/>
            <person name="Wang S."/>
            <person name="Richards S."/>
            <person name="Song H."/>
            <person name="Zhang L."/>
            <person name="Sodergren E."/>
            <person name="Werner D."/>
            <person name="Stanke M."/>
            <person name="Morgenstern B."/>
            <person name="Solovyev V."/>
            <person name="Kosarev P."/>
            <person name="Brown G."/>
            <person name="Chen H.C."/>
            <person name="Ermolaeva O."/>
            <person name="Hlavina W."/>
            <person name="Kapustin Y."/>
            <person name="Kiryutin B."/>
            <person name="Kitts P."/>
            <person name="Maglott D."/>
            <person name="Pruitt K."/>
            <person name="Sapojnikov V."/>
            <person name="Souvorov A."/>
            <person name="Mackey A.J."/>
            <person name="Waterhouse R.M."/>
            <person name="Wyder S."/>
            <person name="Zdobnov E.M."/>
            <person name="Zdobnov E.M."/>
            <person name="Wyder S."/>
            <person name="Kriventseva E.V."/>
            <person name="Kadowaki T."/>
            <person name="Bork P."/>
            <person name="Aranda M."/>
            <person name="Bao R."/>
            <person name="Beermann A."/>
            <person name="Berns N."/>
            <person name="Bolognesi R."/>
            <person name="Bonneton F."/>
            <person name="Bopp D."/>
            <person name="Brown S.J."/>
            <person name="Bucher G."/>
            <person name="Butts T."/>
            <person name="Chaumot A."/>
            <person name="Denell R.E."/>
            <person name="Ferrier D.E."/>
            <person name="Friedrich M."/>
            <person name="Gordon C.M."/>
            <person name="Jindra M."/>
            <person name="Klingler M."/>
            <person name="Lan Q."/>
            <person name="Lattorff H.M."/>
            <person name="Laudet V."/>
            <person name="von Levetsow C."/>
            <person name="Liu Z."/>
            <person name="Lutz R."/>
            <person name="Lynch J.A."/>
            <person name="da Fonseca R.N."/>
            <person name="Posnien N."/>
            <person name="Reuter R."/>
            <person name="Roth S."/>
            <person name="Savard J."/>
            <person name="Schinko J.B."/>
            <person name="Schmitt C."/>
            <person name="Schoppmeier M."/>
            <person name="Schroder R."/>
            <person name="Shippy T.D."/>
            <person name="Simonnet F."/>
            <person name="Marques-Souza H."/>
            <person name="Tautz D."/>
            <person name="Tomoyasu Y."/>
            <person name="Trauner J."/>
            <person name="Van der Zee M."/>
            <person name="Vervoort M."/>
            <person name="Wittkopp N."/>
            <person name="Wimmer E.A."/>
            <person name="Yang X."/>
            <person name="Jones A.K."/>
            <person name="Sattelle D.B."/>
            <person name="Ebert P.R."/>
            <person name="Nelson D."/>
            <person name="Scott J.G."/>
            <person name="Beeman R.W."/>
            <person name="Muthukrishnan S."/>
            <person name="Kramer K.J."/>
            <person name="Arakane Y."/>
            <person name="Beeman R.W."/>
            <person name="Zhu Q."/>
            <person name="Hogenkamp D."/>
            <person name="Dixit R."/>
            <person name="Oppert B."/>
            <person name="Jiang H."/>
            <person name="Zou Z."/>
            <person name="Marshall J."/>
            <person name="Elpidina E."/>
            <person name="Vinokurov K."/>
            <person name="Oppert C."/>
            <person name="Zou Z."/>
            <person name="Evans J."/>
            <person name="Lu Z."/>
            <person name="Zhao P."/>
            <person name="Sumathipala N."/>
            <person name="Altincicek B."/>
            <person name="Vilcinskas A."/>
            <person name="Williams M."/>
            <person name="Hultmark D."/>
            <person name="Hetru C."/>
            <person name="Jiang H."/>
            <person name="Grimmelikhuijzen C.J."/>
            <person name="Hauser F."/>
            <person name="Cazzamali G."/>
            <person name="Williamson M."/>
            <person name="Park Y."/>
            <person name="Li B."/>
            <person name="Tanaka Y."/>
            <person name="Predel R."/>
            <person name="Neupert S."/>
            <person name="Schachtner J."/>
            <person name="Verleyen P."/>
            <person name="Raible F."/>
            <person name="Bork P."/>
            <person name="Friedrich M."/>
            <person name="Walden K.K."/>
            <person name="Robertson H.M."/>
            <person name="Angeli S."/>
            <person name="Foret S."/>
            <person name="Bucher G."/>
            <person name="Schuetz S."/>
            <person name="Maleszka R."/>
            <person name="Wimmer E.A."/>
            <person name="Beeman R.W."/>
            <person name="Lorenzen M."/>
            <person name="Tomoyasu Y."/>
            <person name="Miller S.C."/>
            <person name="Grossmann D."/>
            <person name="Bucher G."/>
        </authorList>
    </citation>
    <scope>NUCLEOTIDE SEQUENCE [LARGE SCALE GENOMIC DNA]</scope>
    <source>
        <strain evidence="2 3">Georgia GA2</strain>
    </source>
</reference>
<feature type="region of interest" description="Disordered" evidence="1">
    <location>
        <begin position="1"/>
        <end position="99"/>
    </location>
</feature>
<dbReference type="Proteomes" id="UP000007266">
    <property type="component" value="Linkage group 2"/>
</dbReference>
<feature type="compositionally biased region" description="Low complexity" evidence="1">
    <location>
        <begin position="53"/>
        <end position="91"/>
    </location>
</feature>
<evidence type="ECO:0000256" key="1">
    <source>
        <dbReference type="SAM" id="MobiDB-lite"/>
    </source>
</evidence>
<organism evidence="2 3">
    <name type="scientific">Tribolium castaneum</name>
    <name type="common">Red flour beetle</name>
    <dbReference type="NCBI Taxonomy" id="7070"/>
    <lineage>
        <taxon>Eukaryota</taxon>
        <taxon>Metazoa</taxon>
        <taxon>Ecdysozoa</taxon>
        <taxon>Arthropoda</taxon>
        <taxon>Hexapoda</taxon>
        <taxon>Insecta</taxon>
        <taxon>Pterygota</taxon>
        <taxon>Neoptera</taxon>
        <taxon>Endopterygota</taxon>
        <taxon>Coleoptera</taxon>
        <taxon>Polyphaga</taxon>
        <taxon>Cucujiformia</taxon>
        <taxon>Tenebrionidae</taxon>
        <taxon>Tenebrionidae incertae sedis</taxon>
        <taxon>Tribolium</taxon>
    </lineage>
</organism>
<name>D6WCK4_TRICA</name>
<dbReference type="OMA" id="WEIPIAY"/>
<dbReference type="HOGENOM" id="CLU_2087265_0_0_1"/>
<dbReference type="AlphaFoldDB" id="D6WCK4"/>
<sequence>MIRPRISYDSIADVGQTDNWEIPIAYDDNMSGGESSDSSDADAHEDEPEGAFAPPASKAATPPPSSTSSSTATSAPATTTTTTKSPSSSSSQPPIISPLVYQTPQGMMYATPSNGGVIFSLAQTDSAHPQFITIPLSMVAANGQGELDLSKRK</sequence>
<gene>
    <name evidence="2" type="primary">AUGUSTUS-3.0.2_04914</name>
    <name evidence="2" type="ORF">TcasGA2_TC004914</name>
</gene>